<keyword evidence="6" id="KW-1185">Reference proteome</keyword>
<organism evidence="5 6">
    <name type="scientific">Teichococcus aestuarii</name>
    <dbReference type="NCBI Taxonomy" id="568898"/>
    <lineage>
        <taxon>Bacteria</taxon>
        <taxon>Pseudomonadati</taxon>
        <taxon>Pseudomonadota</taxon>
        <taxon>Alphaproteobacteria</taxon>
        <taxon>Acetobacterales</taxon>
        <taxon>Roseomonadaceae</taxon>
        <taxon>Roseomonas</taxon>
    </lineage>
</organism>
<dbReference type="InterPro" id="IPR036388">
    <property type="entry name" value="WH-like_DNA-bd_sf"/>
</dbReference>
<protein>
    <submittedName>
        <fullName evidence="5">Transcriptional regulator</fullName>
    </submittedName>
</protein>
<dbReference type="Gene3D" id="1.10.10.10">
    <property type="entry name" value="Winged helix-like DNA-binding domain superfamily/Winged helix DNA-binding domain"/>
    <property type="match status" value="1"/>
</dbReference>
<dbReference type="GO" id="GO:0003700">
    <property type="term" value="F:DNA-binding transcription factor activity"/>
    <property type="evidence" value="ECO:0007669"/>
    <property type="project" value="InterPro"/>
</dbReference>
<evidence type="ECO:0000313" key="6">
    <source>
        <dbReference type="Proteomes" id="UP000245048"/>
    </source>
</evidence>
<dbReference type="NCBIfam" id="NF033788">
    <property type="entry name" value="HTH_metalloreg"/>
    <property type="match status" value="1"/>
</dbReference>
<evidence type="ECO:0000256" key="1">
    <source>
        <dbReference type="ARBA" id="ARBA00023015"/>
    </source>
</evidence>
<dbReference type="PRINTS" id="PR00778">
    <property type="entry name" value="HTHARSR"/>
</dbReference>
<dbReference type="InterPro" id="IPR001845">
    <property type="entry name" value="HTH_ArsR_DNA-bd_dom"/>
</dbReference>
<reference evidence="6" key="1">
    <citation type="submission" date="2017-10" db="EMBL/GenBank/DDBJ databases">
        <authorList>
            <person name="Toshchakov S.V."/>
            <person name="Goeva M.A."/>
        </authorList>
    </citation>
    <scope>NUCLEOTIDE SEQUENCE [LARGE SCALE GENOMIC DNA]</scope>
    <source>
        <strain evidence="6">JR1/69-1-13</strain>
    </source>
</reference>
<dbReference type="SMART" id="SM00418">
    <property type="entry name" value="HTH_ARSR"/>
    <property type="match status" value="1"/>
</dbReference>
<name>A0A2U1V3C8_9PROT</name>
<evidence type="ECO:0000313" key="5">
    <source>
        <dbReference type="EMBL" id="PWC28383.1"/>
    </source>
</evidence>
<dbReference type="EMBL" id="PDOA01000008">
    <property type="protein sequence ID" value="PWC28383.1"/>
    <property type="molecule type" value="Genomic_DNA"/>
</dbReference>
<dbReference type="PROSITE" id="PS50987">
    <property type="entry name" value="HTH_ARSR_2"/>
    <property type="match status" value="1"/>
</dbReference>
<dbReference type="GO" id="GO:0003677">
    <property type="term" value="F:DNA binding"/>
    <property type="evidence" value="ECO:0007669"/>
    <property type="project" value="UniProtKB-KW"/>
</dbReference>
<evidence type="ECO:0000256" key="2">
    <source>
        <dbReference type="ARBA" id="ARBA00023125"/>
    </source>
</evidence>
<dbReference type="Pfam" id="PF01022">
    <property type="entry name" value="HTH_5"/>
    <property type="match status" value="1"/>
</dbReference>
<feature type="domain" description="HTH arsR-type" evidence="4">
    <location>
        <begin position="1"/>
        <end position="94"/>
    </location>
</feature>
<sequence>MQARSAEAAAFLKLFAHPDRLMIACALVEGEQPVSGLEALLGIRQPGLSQQLAALREAGLVATRREGKAVFYRLADARTETFIATLHQLFCVPEAPAP</sequence>
<dbReference type="OrthoDB" id="194599at2"/>
<dbReference type="PANTHER" id="PTHR43132:SF2">
    <property type="entry name" value="ARSENICAL RESISTANCE OPERON REPRESSOR ARSR-RELATED"/>
    <property type="match status" value="1"/>
</dbReference>
<proteinExistence type="predicted"/>
<dbReference type="AlphaFoldDB" id="A0A2U1V3C8"/>
<dbReference type="InterPro" id="IPR051011">
    <property type="entry name" value="Metal_resp_trans_reg"/>
</dbReference>
<dbReference type="InterPro" id="IPR011991">
    <property type="entry name" value="ArsR-like_HTH"/>
</dbReference>
<gene>
    <name evidence="5" type="ORF">CR165_13710</name>
</gene>
<dbReference type="Proteomes" id="UP000245048">
    <property type="component" value="Unassembled WGS sequence"/>
</dbReference>
<dbReference type="InterPro" id="IPR036390">
    <property type="entry name" value="WH_DNA-bd_sf"/>
</dbReference>
<evidence type="ECO:0000259" key="4">
    <source>
        <dbReference type="PROSITE" id="PS50987"/>
    </source>
</evidence>
<keyword evidence="2" id="KW-0238">DNA-binding</keyword>
<keyword evidence="1" id="KW-0805">Transcription regulation</keyword>
<accession>A0A2U1V3C8</accession>
<comment type="caution">
    <text evidence="5">The sequence shown here is derived from an EMBL/GenBank/DDBJ whole genome shotgun (WGS) entry which is preliminary data.</text>
</comment>
<dbReference type="CDD" id="cd00090">
    <property type="entry name" value="HTH_ARSR"/>
    <property type="match status" value="1"/>
</dbReference>
<dbReference type="PANTHER" id="PTHR43132">
    <property type="entry name" value="ARSENICAL RESISTANCE OPERON REPRESSOR ARSR-RELATED"/>
    <property type="match status" value="1"/>
</dbReference>
<keyword evidence="3" id="KW-0804">Transcription</keyword>
<evidence type="ECO:0000256" key="3">
    <source>
        <dbReference type="ARBA" id="ARBA00023163"/>
    </source>
</evidence>
<dbReference type="SUPFAM" id="SSF46785">
    <property type="entry name" value="Winged helix' DNA-binding domain"/>
    <property type="match status" value="1"/>
</dbReference>